<evidence type="ECO:0000313" key="5">
    <source>
        <dbReference type="Proteomes" id="UP000054893"/>
    </source>
</evidence>
<dbReference type="PROSITE" id="PS51186">
    <property type="entry name" value="GNAT"/>
    <property type="match status" value="1"/>
</dbReference>
<name>A0A158GYB9_CABSO</name>
<evidence type="ECO:0000256" key="2">
    <source>
        <dbReference type="ARBA" id="ARBA00023315"/>
    </source>
</evidence>
<dbReference type="AlphaFoldDB" id="A0A158GYB9"/>
<dbReference type="OrthoDB" id="1821130at2"/>
<dbReference type="NCBIfam" id="NF002959">
    <property type="entry name" value="PRK03624.1"/>
    <property type="match status" value="1"/>
</dbReference>
<feature type="domain" description="N-acetyltransferase" evidence="3">
    <location>
        <begin position="1"/>
        <end position="142"/>
    </location>
</feature>
<dbReference type="InterPro" id="IPR000182">
    <property type="entry name" value="GNAT_dom"/>
</dbReference>
<organism evidence="4 5">
    <name type="scientific">Caballeronia sordidicola</name>
    <name type="common">Burkholderia sordidicola</name>
    <dbReference type="NCBI Taxonomy" id="196367"/>
    <lineage>
        <taxon>Bacteria</taxon>
        <taxon>Pseudomonadati</taxon>
        <taxon>Pseudomonadota</taxon>
        <taxon>Betaproteobacteria</taxon>
        <taxon>Burkholderiales</taxon>
        <taxon>Burkholderiaceae</taxon>
        <taxon>Caballeronia</taxon>
    </lineage>
</organism>
<keyword evidence="1 4" id="KW-0808">Transferase</keyword>
<evidence type="ECO:0000256" key="1">
    <source>
        <dbReference type="ARBA" id="ARBA00022679"/>
    </source>
</evidence>
<dbReference type="PANTHER" id="PTHR43877">
    <property type="entry name" value="AMINOALKYLPHOSPHONATE N-ACETYLTRANSFERASE-RELATED-RELATED"/>
    <property type="match status" value="1"/>
</dbReference>
<dbReference type="CDD" id="cd04301">
    <property type="entry name" value="NAT_SF"/>
    <property type="match status" value="1"/>
</dbReference>
<dbReference type="InterPro" id="IPR050832">
    <property type="entry name" value="Bact_Acetyltransf"/>
</dbReference>
<accession>A0A158GYB9</accession>
<gene>
    <name evidence="4" type="ORF">AWB64_03694</name>
</gene>
<dbReference type="SUPFAM" id="SSF55729">
    <property type="entry name" value="Acyl-CoA N-acyltransferases (Nat)"/>
    <property type="match status" value="1"/>
</dbReference>
<evidence type="ECO:0000259" key="3">
    <source>
        <dbReference type="PROSITE" id="PS51186"/>
    </source>
</evidence>
<dbReference type="Pfam" id="PF00583">
    <property type="entry name" value="Acetyltransf_1"/>
    <property type="match status" value="1"/>
</dbReference>
<dbReference type="GO" id="GO:0016747">
    <property type="term" value="F:acyltransferase activity, transferring groups other than amino-acyl groups"/>
    <property type="evidence" value="ECO:0007669"/>
    <property type="project" value="InterPro"/>
</dbReference>
<dbReference type="EMBL" id="FCOC02000011">
    <property type="protein sequence ID" value="SAL36470.1"/>
    <property type="molecule type" value="Genomic_DNA"/>
</dbReference>
<reference evidence="4 5" key="1">
    <citation type="submission" date="2016-01" db="EMBL/GenBank/DDBJ databases">
        <authorList>
            <person name="Oliw E.H."/>
        </authorList>
    </citation>
    <scope>NUCLEOTIDE SEQUENCE [LARGE SCALE GENOMIC DNA]</scope>
    <source>
        <strain evidence="4">LMG 22029</strain>
    </source>
</reference>
<dbReference type="Gene3D" id="3.40.630.30">
    <property type="match status" value="1"/>
</dbReference>
<evidence type="ECO:0000313" key="4">
    <source>
        <dbReference type="EMBL" id="SAL36470.1"/>
    </source>
</evidence>
<protein>
    <submittedName>
        <fullName evidence="4">Putative acetyltransferase</fullName>
    </submittedName>
</protein>
<sequence length="142" mass="15805">MNIRIFDERDTDAVLALWSEAFPEYAAPGKPQRDPRLSIRNKMAMQPELFFVGVLGERVIGTVLTGYDGHRGWLYSLAVAADQRGNGYGRALVEHAERALASIGCPKLNLQIMANKPETRAFYAKLGYHMDEVVSLGKRLPA</sequence>
<dbReference type="RefSeq" id="WP_060856822.1">
    <property type="nucleotide sequence ID" value="NZ_FCOC02000011.1"/>
</dbReference>
<dbReference type="Proteomes" id="UP000054893">
    <property type="component" value="Unassembled WGS sequence"/>
</dbReference>
<proteinExistence type="predicted"/>
<dbReference type="InterPro" id="IPR016181">
    <property type="entry name" value="Acyl_CoA_acyltransferase"/>
</dbReference>
<keyword evidence="2" id="KW-0012">Acyltransferase</keyword>